<feature type="compositionally biased region" description="Acidic residues" evidence="1">
    <location>
        <begin position="70"/>
        <end position="80"/>
    </location>
</feature>
<dbReference type="Proteomes" id="UP001239445">
    <property type="component" value="Unassembled WGS sequence"/>
</dbReference>
<reference evidence="2" key="1">
    <citation type="submission" date="2023-06" db="EMBL/GenBank/DDBJ databases">
        <title>Genome-scale phylogeny and comparative genomics of the fungal order Sordariales.</title>
        <authorList>
            <consortium name="Lawrence Berkeley National Laboratory"/>
            <person name="Hensen N."/>
            <person name="Bonometti L."/>
            <person name="Westerberg I."/>
            <person name="Brannstrom I.O."/>
            <person name="Guillou S."/>
            <person name="Cros-Aarteil S."/>
            <person name="Calhoun S."/>
            <person name="Haridas S."/>
            <person name="Kuo A."/>
            <person name="Mondo S."/>
            <person name="Pangilinan J."/>
            <person name="Riley R."/>
            <person name="Labutti K."/>
            <person name="Andreopoulos B."/>
            <person name="Lipzen A."/>
            <person name="Chen C."/>
            <person name="Yanf M."/>
            <person name="Daum C."/>
            <person name="Ng V."/>
            <person name="Clum A."/>
            <person name="Steindorff A."/>
            <person name="Ohm R."/>
            <person name="Martin F."/>
            <person name="Silar P."/>
            <person name="Natvig D."/>
            <person name="Lalanne C."/>
            <person name="Gautier V."/>
            <person name="Ament-Velasquez S.L."/>
            <person name="Kruys A."/>
            <person name="Hutchinson M.I."/>
            <person name="Powell A.J."/>
            <person name="Barry K."/>
            <person name="Miller A.N."/>
            <person name="Grigoriev I.V."/>
            <person name="Debuchy R."/>
            <person name="Gladieux P."/>
            <person name="Thoren M.H."/>
            <person name="Johannesson H."/>
        </authorList>
    </citation>
    <scope>NUCLEOTIDE SEQUENCE</scope>
    <source>
        <strain evidence="2">PSN4</strain>
    </source>
</reference>
<name>A0AAJ0BC01_9PEZI</name>
<feature type="compositionally biased region" description="Low complexity" evidence="1">
    <location>
        <begin position="321"/>
        <end position="332"/>
    </location>
</feature>
<feature type="compositionally biased region" description="Basic and acidic residues" evidence="1">
    <location>
        <begin position="193"/>
        <end position="236"/>
    </location>
</feature>
<feature type="region of interest" description="Disordered" evidence="1">
    <location>
        <begin position="145"/>
        <end position="297"/>
    </location>
</feature>
<feature type="region of interest" description="Disordered" evidence="1">
    <location>
        <begin position="319"/>
        <end position="360"/>
    </location>
</feature>
<feature type="region of interest" description="Disordered" evidence="1">
    <location>
        <begin position="64"/>
        <end position="133"/>
    </location>
</feature>
<feature type="compositionally biased region" description="Basic residues" evidence="1">
    <location>
        <begin position="181"/>
        <end position="192"/>
    </location>
</feature>
<sequence length="814" mass="89747">MARRKKNEKTVAKVANNWTTSEETTPEAVGYETLQLLLGGGGQSSAEKAQILIELLDGGFFQASASQLNSEDDETDEDDGSVQLPSSAEETSTEVDENTLQIETGGGRIKEPTQLSDPSLFEAQEPSKIDQNLTEQNLRFAEELEGIKDTNQISHIKSNCPPSQSGGSPPAPRYVDDDIKPRRKASKRRRREKDRIEIERERERISQEREEREKEREKWIEEEKKREGDEGTDRPCRGCGSRDTNERNSKARRTRRGSYVEPLGPAAPRPQAQVPPSPSTGDGQHYSYTPPADRLNPPARVVYPQVVVSYNSVYGDEDGFYRPYPRPQVQVPPSSPTRGGQDSSSSNGYAPPTDTLNPPARVVHPQVAVSYNSVYDDDDDGLYHPYPLPSRVRNGLLARTRETFFGVSRRVRASTASVNTDNLAQVPPSPVPKKPPASGKITSKFEIRLRAKIFKPAVQLSTSDPGPCWASATSDMDADSGMGFTLFPKPPKSPLLPCSLPPLGRFVAERESNIAEVMKDIELGVGVSVSGIGVDFRTRGILQLLKPFQWINTWRSLPRQLHVSSHLLAPVGESDSEKLERLHQVENELISSVKYQLGESEYITVITFSEEAASGAVALFKAASFGENSTINRLDLEARFQDMPKEICRILAREGNPNRFELKRAGKALTCRARGNLPPVCPAAVGAAGDGKHEEWTDIGSGWRRALHILPDHDDDSTTSSPAPREGLIATVPQMLALLHLRYRVVDCVPSTPIFSFASPLRSGKADAGLSGHVRRGMKLLGPPSGTTHVGNTSTIAVMFSRESRWVKEQFFWA</sequence>
<organism evidence="2 3">
    <name type="scientific">Echria macrotheca</name>
    <dbReference type="NCBI Taxonomy" id="438768"/>
    <lineage>
        <taxon>Eukaryota</taxon>
        <taxon>Fungi</taxon>
        <taxon>Dikarya</taxon>
        <taxon>Ascomycota</taxon>
        <taxon>Pezizomycotina</taxon>
        <taxon>Sordariomycetes</taxon>
        <taxon>Sordariomycetidae</taxon>
        <taxon>Sordariales</taxon>
        <taxon>Schizotheciaceae</taxon>
        <taxon>Echria</taxon>
    </lineage>
</organism>
<protein>
    <submittedName>
        <fullName evidence="2">Uncharacterized protein</fullName>
    </submittedName>
</protein>
<accession>A0AAJ0BC01</accession>
<evidence type="ECO:0000313" key="2">
    <source>
        <dbReference type="EMBL" id="KAK1755498.1"/>
    </source>
</evidence>
<comment type="caution">
    <text evidence="2">The sequence shown here is derived from an EMBL/GenBank/DDBJ whole genome shotgun (WGS) entry which is preliminary data.</text>
</comment>
<feature type="compositionally biased region" description="Pro residues" evidence="1">
    <location>
        <begin position="265"/>
        <end position="278"/>
    </location>
</feature>
<proteinExistence type="predicted"/>
<dbReference type="AlphaFoldDB" id="A0AAJ0BC01"/>
<keyword evidence="3" id="KW-1185">Reference proteome</keyword>
<gene>
    <name evidence="2" type="ORF">QBC47DRAFT_380530</name>
</gene>
<evidence type="ECO:0000313" key="3">
    <source>
        <dbReference type="Proteomes" id="UP001239445"/>
    </source>
</evidence>
<evidence type="ECO:0000256" key="1">
    <source>
        <dbReference type="SAM" id="MobiDB-lite"/>
    </source>
</evidence>
<feature type="compositionally biased region" description="Polar residues" evidence="1">
    <location>
        <begin position="337"/>
        <end position="348"/>
    </location>
</feature>
<dbReference type="EMBL" id="MU839833">
    <property type="protein sequence ID" value="KAK1755498.1"/>
    <property type="molecule type" value="Genomic_DNA"/>
</dbReference>